<evidence type="ECO:0000256" key="3">
    <source>
        <dbReference type="ARBA" id="ARBA00005708"/>
    </source>
</evidence>
<dbReference type="Proteomes" id="UP000023152">
    <property type="component" value="Unassembled WGS sequence"/>
</dbReference>
<comment type="similarity">
    <text evidence="3">Belongs to the DHNA family.</text>
</comment>
<evidence type="ECO:0000256" key="6">
    <source>
        <dbReference type="ARBA" id="ARBA00023239"/>
    </source>
</evidence>
<dbReference type="NCBIfam" id="TIGR00526">
    <property type="entry name" value="folB_dom"/>
    <property type="match status" value="1"/>
</dbReference>
<evidence type="ECO:0000313" key="10">
    <source>
        <dbReference type="Proteomes" id="UP000023152"/>
    </source>
</evidence>
<evidence type="ECO:0000256" key="2">
    <source>
        <dbReference type="ARBA" id="ARBA00005013"/>
    </source>
</evidence>
<dbReference type="GO" id="GO:0046656">
    <property type="term" value="P:folic acid biosynthetic process"/>
    <property type="evidence" value="ECO:0007669"/>
    <property type="project" value="UniProtKB-KW"/>
</dbReference>
<dbReference type="PANTHER" id="PTHR42844">
    <property type="entry name" value="DIHYDRONEOPTERIN ALDOLASE 1-RELATED"/>
    <property type="match status" value="1"/>
</dbReference>
<dbReference type="EC" id="4.1.2.25" evidence="4"/>
<evidence type="ECO:0000256" key="1">
    <source>
        <dbReference type="ARBA" id="ARBA00001353"/>
    </source>
</evidence>
<keyword evidence="5" id="KW-0289">Folate biosynthesis</keyword>
<dbReference type="PANTHER" id="PTHR42844:SF1">
    <property type="entry name" value="DIHYDRONEOPTERIN ALDOLASE 1-RELATED"/>
    <property type="match status" value="1"/>
</dbReference>
<comment type="caution">
    <text evidence="9">The sequence shown here is derived from an EMBL/GenBank/DDBJ whole genome shotgun (WGS) entry which is preliminary data.</text>
</comment>
<proteinExistence type="inferred from homology"/>
<dbReference type="GO" id="GO:0005737">
    <property type="term" value="C:cytoplasm"/>
    <property type="evidence" value="ECO:0007669"/>
    <property type="project" value="TreeGrafter"/>
</dbReference>
<dbReference type="OrthoDB" id="1863886at2759"/>
<protein>
    <recommendedName>
        <fullName evidence="4">dihydroneopterin aldolase</fullName>
        <ecNumber evidence="4">4.1.2.25</ecNumber>
    </recommendedName>
    <alternativeName>
        <fullName evidence="7">7,8-dihydroneopterin aldolase</fullName>
    </alternativeName>
</protein>
<dbReference type="AlphaFoldDB" id="X6MRH1"/>
<evidence type="ECO:0000256" key="4">
    <source>
        <dbReference type="ARBA" id="ARBA00013043"/>
    </source>
</evidence>
<comment type="pathway">
    <text evidence="2">Cofactor biosynthesis; tetrahydrofolate biosynthesis; 2-amino-4-hydroxy-6-hydroxymethyl-7,8-dihydropteridine diphosphate from 7,8-dihydroneopterin triphosphate: step 3/4.</text>
</comment>
<evidence type="ECO:0000313" key="9">
    <source>
        <dbReference type="EMBL" id="ETO15705.1"/>
    </source>
</evidence>
<dbReference type="GO" id="GO:0004150">
    <property type="term" value="F:dihydroneopterin aldolase activity"/>
    <property type="evidence" value="ECO:0007669"/>
    <property type="project" value="UniProtKB-EC"/>
</dbReference>
<dbReference type="SMART" id="SM00905">
    <property type="entry name" value="FolB"/>
    <property type="match status" value="1"/>
</dbReference>
<keyword evidence="10" id="KW-1185">Reference proteome</keyword>
<dbReference type="InterPro" id="IPR006157">
    <property type="entry name" value="FolB_dom"/>
</dbReference>
<gene>
    <name evidence="9" type="ORF">RFI_21661</name>
</gene>
<evidence type="ECO:0000256" key="7">
    <source>
        <dbReference type="ARBA" id="ARBA00032903"/>
    </source>
</evidence>
<dbReference type="Pfam" id="PF02152">
    <property type="entry name" value="FolB"/>
    <property type="match status" value="1"/>
</dbReference>
<organism evidence="9 10">
    <name type="scientific">Reticulomyxa filosa</name>
    <dbReference type="NCBI Taxonomy" id="46433"/>
    <lineage>
        <taxon>Eukaryota</taxon>
        <taxon>Sar</taxon>
        <taxon>Rhizaria</taxon>
        <taxon>Retaria</taxon>
        <taxon>Foraminifera</taxon>
        <taxon>Monothalamids</taxon>
        <taxon>Reticulomyxidae</taxon>
        <taxon>Reticulomyxa</taxon>
    </lineage>
</organism>
<accession>X6MRH1</accession>
<feature type="domain" description="Dihydroneopterin aldolase/epimerase" evidence="8">
    <location>
        <begin position="55"/>
        <end position="170"/>
    </location>
</feature>
<evidence type="ECO:0000256" key="5">
    <source>
        <dbReference type="ARBA" id="ARBA00022909"/>
    </source>
</evidence>
<name>X6MRH1_RETFI</name>
<reference evidence="9 10" key="1">
    <citation type="journal article" date="2013" name="Curr. Biol.">
        <title>The Genome of the Foraminiferan Reticulomyxa filosa.</title>
        <authorList>
            <person name="Glockner G."/>
            <person name="Hulsmann N."/>
            <person name="Schleicher M."/>
            <person name="Noegel A.A."/>
            <person name="Eichinger L."/>
            <person name="Gallinger C."/>
            <person name="Pawlowski J."/>
            <person name="Sierra R."/>
            <person name="Euteneuer U."/>
            <person name="Pillet L."/>
            <person name="Moustafa A."/>
            <person name="Platzer M."/>
            <person name="Groth M."/>
            <person name="Szafranski K."/>
            <person name="Schliwa M."/>
        </authorList>
    </citation>
    <scope>NUCLEOTIDE SEQUENCE [LARGE SCALE GENOMIC DNA]</scope>
</reference>
<sequence length="177" mass="20823">MKQLFSWCFNVPKYRLGKSVANKHFTTLLKSTQHQNQIDKLNKMKKEIFENRDHLKIKNLSVHGYIGDTPVERQLGQRFDISLWLYFDSNQCAQSDRLTDTIDYCSICADVRQYINAYESQCEMIEKACEDISKLLFKKYKILEGLKVTICKPNVIDVSFCNGIEFTISRIRENYQL</sequence>
<dbReference type="Gene3D" id="3.30.1130.10">
    <property type="match status" value="1"/>
</dbReference>
<evidence type="ECO:0000259" key="8">
    <source>
        <dbReference type="SMART" id="SM00905"/>
    </source>
</evidence>
<dbReference type="InterPro" id="IPR043133">
    <property type="entry name" value="GTP-CH-I_C/QueF"/>
</dbReference>
<dbReference type="SUPFAM" id="SSF55620">
    <property type="entry name" value="Tetrahydrobiopterin biosynthesis enzymes-like"/>
    <property type="match status" value="1"/>
</dbReference>
<dbReference type="EMBL" id="ASPP01018869">
    <property type="protein sequence ID" value="ETO15705.1"/>
    <property type="molecule type" value="Genomic_DNA"/>
</dbReference>
<comment type="catalytic activity">
    <reaction evidence="1">
        <text>7,8-dihydroneopterin = 6-hydroxymethyl-7,8-dihydropterin + glycolaldehyde</text>
        <dbReference type="Rhea" id="RHEA:10540"/>
        <dbReference type="ChEBI" id="CHEBI:17001"/>
        <dbReference type="ChEBI" id="CHEBI:17071"/>
        <dbReference type="ChEBI" id="CHEBI:44841"/>
        <dbReference type="EC" id="4.1.2.25"/>
    </reaction>
</comment>
<keyword evidence="6" id="KW-0456">Lyase</keyword>
<dbReference type="InterPro" id="IPR006156">
    <property type="entry name" value="Dihydroneopterin_aldolase"/>
</dbReference>